<dbReference type="Proteomes" id="UP000193944">
    <property type="component" value="Unassembled WGS sequence"/>
</dbReference>
<evidence type="ECO:0000256" key="3">
    <source>
        <dbReference type="ARBA" id="ARBA00012296"/>
    </source>
</evidence>
<comment type="similarity">
    <text evidence="2 13 14">Belongs to the diphosphomevalonate decarboxylase family.</text>
</comment>
<accession>A0A1Y1VWU0</accession>
<dbReference type="GO" id="GO:0004163">
    <property type="term" value="F:diphosphomevalonate decarboxylase activity"/>
    <property type="evidence" value="ECO:0007669"/>
    <property type="project" value="UniProtKB-UniRule"/>
</dbReference>
<evidence type="ECO:0000256" key="5">
    <source>
        <dbReference type="ARBA" id="ARBA00022741"/>
    </source>
</evidence>
<keyword evidence="7 14" id="KW-0752">Steroid biosynthesis</keyword>
<dbReference type="GO" id="GO:0005829">
    <property type="term" value="C:cytosol"/>
    <property type="evidence" value="ECO:0007669"/>
    <property type="project" value="InterPro"/>
</dbReference>
<keyword evidence="11 14" id="KW-0753">Steroid metabolism</keyword>
<comment type="catalytic activity">
    <reaction evidence="13 14">
        <text>(R)-5-diphosphomevalonate + ATP = isopentenyl diphosphate + ADP + phosphate + CO2</text>
        <dbReference type="Rhea" id="RHEA:23732"/>
        <dbReference type="ChEBI" id="CHEBI:16526"/>
        <dbReference type="ChEBI" id="CHEBI:30616"/>
        <dbReference type="ChEBI" id="CHEBI:43474"/>
        <dbReference type="ChEBI" id="CHEBI:57557"/>
        <dbReference type="ChEBI" id="CHEBI:128769"/>
        <dbReference type="ChEBI" id="CHEBI:456216"/>
        <dbReference type="EC" id="4.1.1.33"/>
    </reaction>
</comment>
<gene>
    <name evidence="18" type="ORF">BCR32DRAFT_238275</name>
</gene>
<evidence type="ECO:0000256" key="11">
    <source>
        <dbReference type="ARBA" id="ARBA00023221"/>
    </source>
</evidence>
<dbReference type="FunFam" id="3.30.230.10:FF:000018">
    <property type="entry name" value="Diphosphomevalonate decarboxylase"/>
    <property type="match status" value="1"/>
</dbReference>
<organism evidence="18 19">
    <name type="scientific">Anaeromyces robustus</name>
    <dbReference type="NCBI Taxonomy" id="1754192"/>
    <lineage>
        <taxon>Eukaryota</taxon>
        <taxon>Fungi</taxon>
        <taxon>Fungi incertae sedis</taxon>
        <taxon>Chytridiomycota</taxon>
        <taxon>Chytridiomycota incertae sedis</taxon>
        <taxon>Neocallimastigomycetes</taxon>
        <taxon>Neocallimastigales</taxon>
        <taxon>Neocallimastigaceae</taxon>
        <taxon>Anaeromyces</taxon>
    </lineage>
</organism>
<dbReference type="PANTHER" id="PTHR10977:SF3">
    <property type="entry name" value="DIPHOSPHOMEVALONATE DECARBOXYLASE"/>
    <property type="match status" value="1"/>
</dbReference>
<evidence type="ECO:0000256" key="4">
    <source>
        <dbReference type="ARBA" id="ARBA00022516"/>
    </source>
</evidence>
<dbReference type="FunFam" id="3.30.70.890:FF:000005">
    <property type="entry name" value="Diphosphomevalonate decarboxylase"/>
    <property type="match status" value="1"/>
</dbReference>
<evidence type="ECO:0000259" key="16">
    <source>
        <dbReference type="Pfam" id="PF18376"/>
    </source>
</evidence>
<dbReference type="InterPro" id="IPR005935">
    <property type="entry name" value="Mev_decarb"/>
</dbReference>
<dbReference type="NCBIfam" id="TIGR01240">
    <property type="entry name" value="mevDPdecarb"/>
    <property type="match status" value="1"/>
</dbReference>
<keyword evidence="19" id="KW-1185">Reference proteome</keyword>
<evidence type="ECO:0000259" key="17">
    <source>
        <dbReference type="Pfam" id="PF22700"/>
    </source>
</evidence>
<dbReference type="EC" id="4.1.1.33" evidence="3 13"/>
<dbReference type="PIRSF" id="PIRSF015950">
    <property type="entry name" value="Mev_P_decrbx"/>
    <property type="match status" value="1"/>
</dbReference>
<evidence type="ECO:0000256" key="9">
    <source>
        <dbReference type="ARBA" id="ARBA00023098"/>
    </source>
</evidence>
<evidence type="ECO:0000313" key="18">
    <source>
        <dbReference type="EMBL" id="ORX65768.1"/>
    </source>
</evidence>
<dbReference type="EMBL" id="MCFG01000454">
    <property type="protein sequence ID" value="ORX65768.1"/>
    <property type="molecule type" value="Genomic_DNA"/>
</dbReference>
<feature type="domain" description="Diphosphomevalonate decarboxylase-like N-terminal" evidence="17">
    <location>
        <begin position="12"/>
        <end position="183"/>
    </location>
</feature>
<dbReference type="InterPro" id="IPR036554">
    <property type="entry name" value="GHMP_kinase_C_sf"/>
</dbReference>
<dbReference type="InterPro" id="IPR014721">
    <property type="entry name" value="Ribsml_uS5_D2-typ_fold_subgr"/>
</dbReference>
<keyword evidence="6 13" id="KW-0067">ATP-binding</keyword>
<name>A0A1Y1VWU0_9FUNG</name>
<protein>
    <recommendedName>
        <fullName evidence="3 13">Diphosphomevalonate decarboxylase</fullName>
        <ecNumber evidence="3 13">4.1.1.33</ecNumber>
    </recommendedName>
</protein>
<dbReference type="Gene3D" id="3.30.230.10">
    <property type="match status" value="1"/>
</dbReference>
<sequence>MSLKVYEATCTAPINIAVIKYWGKRDTKLNLPTNSSLSVTLSQDDLHTKTTCRVSPDLKDDHLWLNGKEEIIAQNKRLTNVINEMRAQRKRMEENDNSLPKISDYNLHICSNNNFPTAAGLASSAAGFACLTYTLATLYQLQLDNVQLSTIARTGSGSACRSLQGGYVAWEMGEKEDGSDSHAIQVATREHWPEMQAIILVVNDTKKKTSSTLGMQHTVATSPLIQHRIKHVVPKAMEDMKKAILNKDFDSFAEITMRDSNSFHAVCADTFPPIYYMNDISRAIVNAVHDYNAAKAALGSAQKYTVAYTFDAGPNAVLYVEKKDANNVLGVISRLFPAAADNNIYERFTFNEKEVDEVLAKMSTPVYQQMNAFKRIIDTKVGDGPRILAKEFNENVSLLKANGEPKELL</sequence>
<dbReference type="Gene3D" id="3.30.70.890">
    <property type="entry name" value="GHMP kinase, C-terminal domain"/>
    <property type="match status" value="1"/>
</dbReference>
<reference evidence="18 19" key="1">
    <citation type="submission" date="2016-08" db="EMBL/GenBank/DDBJ databases">
        <title>A Parts List for Fungal Cellulosomes Revealed by Comparative Genomics.</title>
        <authorList>
            <consortium name="DOE Joint Genome Institute"/>
            <person name="Haitjema C.H."/>
            <person name="Gilmore S.P."/>
            <person name="Henske J.K."/>
            <person name="Solomon K.V."/>
            <person name="De Groot R."/>
            <person name="Kuo A."/>
            <person name="Mondo S.J."/>
            <person name="Salamov A.A."/>
            <person name="Labutti K."/>
            <person name="Zhao Z."/>
            <person name="Chiniquy J."/>
            <person name="Barry K."/>
            <person name="Brewer H.M."/>
            <person name="Purvine S.O."/>
            <person name="Wright A.T."/>
            <person name="Boxma B."/>
            <person name="Van Alen T."/>
            <person name="Hackstein J.H."/>
            <person name="Baker S.E."/>
            <person name="Grigoriev I.V."/>
            <person name="O'Malley M.A."/>
        </authorList>
    </citation>
    <scope>NUCLEOTIDE SEQUENCE [LARGE SCALE GENOMIC DNA]</scope>
    <source>
        <strain evidence="18 19">S4</strain>
    </source>
</reference>
<keyword evidence="8 14" id="KW-0756">Sterol biosynthesis</keyword>
<feature type="coiled-coil region" evidence="15">
    <location>
        <begin position="68"/>
        <end position="95"/>
    </location>
</feature>
<evidence type="ECO:0000256" key="10">
    <source>
        <dbReference type="ARBA" id="ARBA00023166"/>
    </source>
</evidence>
<keyword evidence="10 14" id="KW-1207">Sterol metabolism</keyword>
<dbReference type="InterPro" id="IPR053859">
    <property type="entry name" value="MVD-like_N"/>
</dbReference>
<dbReference type="Pfam" id="PF22700">
    <property type="entry name" value="MVD-like_N"/>
    <property type="match status" value="1"/>
</dbReference>
<dbReference type="OrthoDB" id="10253702at2759"/>
<evidence type="ECO:0000256" key="7">
    <source>
        <dbReference type="ARBA" id="ARBA00022955"/>
    </source>
</evidence>
<keyword evidence="5 13" id="KW-0547">Nucleotide-binding</keyword>
<feature type="domain" description="Mvd1 C-terminal" evidence="16">
    <location>
        <begin position="197"/>
        <end position="388"/>
    </location>
</feature>
<dbReference type="InterPro" id="IPR041431">
    <property type="entry name" value="Mvd1_C"/>
</dbReference>
<dbReference type="InterPro" id="IPR029765">
    <property type="entry name" value="Mev_diP_decarb"/>
</dbReference>
<dbReference type="Pfam" id="PF18376">
    <property type="entry name" value="MDD_C"/>
    <property type="match status" value="1"/>
</dbReference>
<comment type="caution">
    <text evidence="18">The sequence shown here is derived from an EMBL/GenBank/DDBJ whole genome shotgun (WGS) entry which is preliminary data.</text>
</comment>
<dbReference type="SUPFAM" id="SSF55060">
    <property type="entry name" value="GHMP Kinase, C-terminal domain"/>
    <property type="match status" value="1"/>
</dbReference>
<dbReference type="AlphaFoldDB" id="A0A1Y1VWU0"/>
<evidence type="ECO:0000256" key="12">
    <source>
        <dbReference type="ARBA" id="ARBA00023239"/>
    </source>
</evidence>
<evidence type="ECO:0000256" key="15">
    <source>
        <dbReference type="SAM" id="Coils"/>
    </source>
</evidence>
<keyword evidence="4 14" id="KW-0444">Lipid biosynthesis</keyword>
<dbReference type="SUPFAM" id="SSF54211">
    <property type="entry name" value="Ribosomal protein S5 domain 2-like"/>
    <property type="match status" value="1"/>
</dbReference>
<dbReference type="GO" id="GO:0005524">
    <property type="term" value="F:ATP binding"/>
    <property type="evidence" value="ECO:0007669"/>
    <property type="project" value="UniProtKB-UniRule"/>
</dbReference>
<dbReference type="GO" id="GO:0019287">
    <property type="term" value="P:isopentenyl diphosphate biosynthetic process, mevalonate pathway"/>
    <property type="evidence" value="ECO:0007669"/>
    <property type="project" value="UniProtKB-UniRule"/>
</dbReference>
<dbReference type="PANTHER" id="PTHR10977">
    <property type="entry name" value="DIPHOSPHOMEVALONATE DECARBOXYLASE"/>
    <property type="match status" value="1"/>
</dbReference>
<evidence type="ECO:0000256" key="6">
    <source>
        <dbReference type="ARBA" id="ARBA00022840"/>
    </source>
</evidence>
<comment type="pathway">
    <text evidence="1 14">Isoprenoid biosynthesis; isopentenyl diphosphate biosynthesis via mevalonate pathway; isopentenyl diphosphate from (R)-mevalonate: step 3/3.</text>
</comment>
<evidence type="ECO:0000256" key="1">
    <source>
        <dbReference type="ARBA" id="ARBA00005055"/>
    </source>
</evidence>
<reference evidence="18 19" key="2">
    <citation type="submission" date="2016-08" db="EMBL/GenBank/DDBJ databases">
        <title>Pervasive Adenine N6-methylation of Active Genes in Fungi.</title>
        <authorList>
            <consortium name="DOE Joint Genome Institute"/>
            <person name="Mondo S.J."/>
            <person name="Dannebaum R.O."/>
            <person name="Kuo R.C."/>
            <person name="Labutti K."/>
            <person name="Haridas S."/>
            <person name="Kuo A."/>
            <person name="Salamov A."/>
            <person name="Ahrendt S.R."/>
            <person name="Lipzen A."/>
            <person name="Sullivan W."/>
            <person name="Andreopoulos W.B."/>
            <person name="Clum A."/>
            <person name="Lindquist E."/>
            <person name="Daum C."/>
            <person name="Ramamoorthy G.K."/>
            <person name="Gryganskyi A."/>
            <person name="Culley D."/>
            <person name="Magnuson J.K."/>
            <person name="James T.Y."/>
            <person name="O'Malley M.A."/>
            <person name="Stajich J.E."/>
            <person name="Spatafora J.W."/>
            <person name="Visel A."/>
            <person name="Grigoriev I.V."/>
        </authorList>
    </citation>
    <scope>NUCLEOTIDE SEQUENCE [LARGE SCALE GENOMIC DNA]</scope>
    <source>
        <strain evidence="18 19">S4</strain>
    </source>
</reference>
<keyword evidence="15" id="KW-0175">Coiled coil</keyword>
<dbReference type="UniPathway" id="UPA00057">
    <property type="reaction ID" value="UER00100"/>
</dbReference>
<keyword evidence="12 13" id="KW-0456">Lyase</keyword>
<dbReference type="InterPro" id="IPR020568">
    <property type="entry name" value="Ribosomal_Su5_D2-typ_SF"/>
</dbReference>
<dbReference type="GO" id="GO:0016126">
    <property type="term" value="P:sterol biosynthetic process"/>
    <property type="evidence" value="ECO:0007669"/>
    <property type="project" value="UniProtKB-KW"/>
</dbReference>
<evidence type="ECO:0000256" key="8">
    <source>
        <dbReference type="ARBA" id="ARBA00023011"/>
    </source>
</evidence>
<dbReference type="STRING" id="1754192.A0A1Y1VWU0"/>
<proteinExistence type="inferred from homology"/>
<evidence type="ECO:0000256" key="13">
    <source>
        <dbReference type="PIRNR" id="PIRNR015950"/>
    </source>
</evidence>
<evidence type="ECO:0000313" key="19">
    <source>
        <dbReference type="Proteomes" id="UP000193944"/>
    </source>
</evidence>
<keyword evidence="9 13" id="KW-0443">Lipid metabolism</keyword>
<evidence type="ECO:0000256" key="2">
    <source>
        <dbReference type="ARBA" id="ARBA00008831"/>
    </source>
</evidence>
<evidence type="ECO:0000256" key="14">
    <source>
        <dbReference type="RuleBase" id="RU363086"/>
    </source>
</evidence>